<feature type="domain" description="tRNA-specific 2-thiouridylase MnmA-like C-terminal" evidence="15">
    <location>
        <begin position="286"/>
        <end position="361"/>
    </location>
</feature>
<evidence type="ECO:0000256" key="9">
    <source>
        <dbReference type="ARBA" id="ARBA00022741"/>
    </source>
</evidence>
<dbReference type="InterPro" id="IPR023382">
    <property type="entry name" value="MnmA-like_central_sf"/>
</dbReference>
<accession>A0A1B8YDT3</accession>
<evidence type="ECO:0000256" key="7">
    <source>
        <dbReference type="ARBA" id="ARBA00022679"/>
    </source>
</evidence>
<dbReference type="GO" id="GO:0005524">
    <property type="term" value="F:ATP binding"/>
    <property type="evidence" value="ECO:0007669"/>
    <property type="project" value="UniProtKB-KW"/>
</dbReference>
<feature type="binding site" evidence="14">
    <location>
        <position position="38"/>
    </location>
    <ligand>
        <name>ATP</name>
        <dbReference type="ChEBI" id="CHEBI:30616"/>
    </ligand>
</feature>
<comment type="similarity">
    <text evidence="2 14">Belongs to the MnmA/TRMU family.</text>
</comment>
<feature type="site" description="Interaction with tRNA" evidence="14">
    <location>
        <position position="345"/>
    </location>
</feature>
<dbReference type="PATRIC" id="fig|29488.15.peg.3719"/>
<dbReference type="GO" id="GO:0000049">
    <property type="term" value="F:tRNA binding"/>
    <property type="evidence" value="ECO:0007669"/>
    <property type="project" value="UniProtKB-KW"/>
</dbReference>
<feature type="active site" description="Nucleophile" evidence="14">
    <location>
        <position position="103"/>
    </location>
</feature>
<dbReference type="Gene3D" id="2.40.30.10">
    <property type="entry name" value="Translation factors"/>
    <property type="match status" value="1"/>
</dbReference>
<dbReference type="FunFam" id="2.30.30.280:FF:000001">
    <property type="entry name" value="tRNA-specific 2-thiouridylase MnmA"/>
    <property type="match status" value="1"/>
</dbReference>
<evidence type="ECO:0000256" key="12">
    <source>
        <dbReference type="ARBA" id="ARBA00023157"/>
    </source>
</evidence>
<dbReference type="InterPro" id="IPR014729">
    <property type="entry name" value="Rossmann-like_a/b/a_fold"/>
</dbReference>
<proteinExistence type="inferred from homology"/>
<feature type="active site" description="Cysteine persulfide intermediate" evidence="14">
    <location>
        <position position="200"/>
    </location>
</feature>
<dbReference type="CDD" id="cd01998">
    <property type="entry name" value="MnmA_TRMU-like"/>
    <property type="match status" value="1"/>
</dbReference>
<comment type="caution">
    <text evidence="17">The sequence shown here is derived from an EMBL/GenBank/DDBJ whole genome shotgun (WGS) entry which is preliminary data.</text>
</comment>
<dbReference type="SUPFAM" id="SSF52402">
    <property type="entry name" value="Adenine nucleotide alpha hydrolases-like"/>
    <property type="match status" value="1"/>
</dbReference>
<keyword evidence="12 14" id="KW-1015">Disulfide bond</keyword>
<feature type="binding site" evidence="14">
    <location>
        <begin position="12"/>
        <end position="19"/>
    </location>
    <ligand>
        <name>ATP</name>
        <dbReference type="ChEBI" id="CHEBI:30616"/>
    </ligand>
</feature>
<feature type="binding site" evidence="14">
    <location>
        <position position="128"/>
    </location>
    <ligand>
        <name>ATP</name>
        <dbReference type="ChEBI" id="CHEBI:30616"/>
    </ligand>
</feature>
<dbReference type="PANTHER" id="PTHR11933:SF5">
    <property type="entry name" value="MITOCHONDRIAL TRNA-SPECIFIC 2-THIOURIDYLASE 1"/>
    <property type="match status" value="1"/>
</dbReference>
<feature type="disulfide bond" description="Alternate" evidence="14">
    <location>
        <begin position="103"/>
        <end position="200"/>
    </location>
</feature>
<evidence type="ECO:0000256" key="4">
    <source>
        <dbReference type="ARBA" id="ARBA00013805"/>
    </source>
</evidence>
<feature type="region of interest" description="Interaction with tRNA" evidence="14">
    <location>
        <begin position="312"/>
        <end position="313"/>
    </location>
</feature>
<dbReference type="GO" id="GO:0002143">
    <property type="term" value="P:tRNA wobble position uridine thiolation"/>
    <property type="evidence" value="ECO:0007669"/>
    <property type="project" value="TreeGrafter"/>
</dbReference>
<dbReference type="NCBIfam" id="TIGR00420">
    <property type="entry name" value="trmU"/>
    <property type="match status" value="1"/>
</dbReference>
<feature type="site" description="Interaction with tRNA" evidence="14">
    <location>
        <position position="129"/>
    </location>
</feature>
<dbReference type="Pfam" id="PF20258">
    <property type="entry name" value="tRNA_Me_trans_C"/>
    <property type="match status" value="1"/>
</dbReference>
<dbReference type="InterPro" id="IPR004506">
    <property type="entry name" value="MnmA-like"/>
</dbReference>
<feature type="region of interest" description="Interaction with tRNA" evidence="14">
    <location>
        <begin position="150"/>
        <end position="152"/>
    </location>
</feature>
<evidence type="ECO:0000256" key="11">
    <source>
        <dbReference type="ARBA" id="ARBA00022884"/>
    </source>
</evidence>
<keyword evidence="8 14" id="KW-0819">tRNA processing</keyword>
<dbReference type="Gene3D" id="2.30.30.280">
    <property type="entry name" value="Adenine nucleotide alpha hydrolases-like domains"/>
    <property type="match status" value="1"/>
</dbReference>
<evidence type="ECO:0000256" key="5">
    <source>
        <dbReference type="ARBA" id="ARBA00022490"/>
    </source>
</evidence>
<dbReference type="GO" id="GO:0005737">
    <property type="term" value="C:cytoplasm"/>
    <property type="evidence" value="ECO:0007669"/>
    <property type="project" value="UniProtKB-SubCell"/>
</dbReference>
<dbReference type="Pfam" id="PF20259">
    <property type="entry name" value="tRNA_Me_trans_M"/>
    <property type="match status" value="1"/>
</dbReference>
<evidence type="ECO:0000256" key="6">
    <source>
        <dbReference type="ARBA" id="ARBA00022555"/>
    </source>
</evidence>
<dbReference type="FunFam" id="3.40.50.620:FF:000004">
    <property type="entry name" value="tRNA-specific 2-thiouridylase MnmA"/>
    <property type="match status" value="1"/>
</dbReference>
<comment type="function">
    <text evidence="14">Catalyzes the 2-thiolation of uridine at the wobble position (U34) of tRNA(Lys), tRNA(Glu) and tRNA(Gln), leading to the formation of s(2)U34, the first step of tRNA-mnm(5)s(2)U34 synthesis. Sulfur is provided by IscS, via a sulfur-relay system. Binds ATP and its substrate tRNAs.</text>
</comment>
<keyword evidence="11 14" id="KW-0694">RNA-binding</keyword>
<dbReference type="InterPro" id="IPR046884">
    <property type="entry name" value="MnmA-like_central"/>
</dbReference>
<comment type="catalytic activity">
    <reaction evidence="13 14">
        <text>S-sulfanyl-L-cysteinyl-[protein] + uridine(34) in tRNA + AH2 + ATP = 2-thiouridine(34) in tRNA + L-cysteinyl-[protein] + A + AMP + diphosphate + H(+)</text>
        <dbReference type="Rhea" id="RHEA:47032"/>
        <dbReference type="Rhea" id="RHEA-COMP:10131"/>
        <dbReference type="Rhea" id="RHEA-COMP:11726"/>
        <dbReference type="Rhea" id="RHEA-COMP:11727"/>
        <dbReference type="Rhea" id="RHEA-COMP:11728"/>
        <dbReference type="ChEBI" id="CHEBI:13193"/>
        <dbReference type="ChEBI" id="CHEBI:15378"/>
        <dbReference type="ChEBI" id="CHEBI:17499"/>
        <dbReference type="ChEBI" id="CHEBI:29950"/>
        <dbReference type="ChEBI" id="CHEBI:30616"/>
        <dbReference type="ChEBI" id="CHEBI:33019"/>
        <dbReference type="ChEBI" id="CHEBI:61963"/>
        <dbReference type="ChEBI" id="CHEBI:65315"/>
        <dbReference type="ChEBI" id="CHEBI:87170"/>
        <dbReference type="ChEBI" id="CHEBI:456215"/>
        <dbReference type="EC" id="2.8.1.13"/>
    </reaction>
</comment>
<dbReference type="FunFam" id="2.40.30.10:FF:000023">
    <property type="entry name" value="tRNA-specific 2-thiouridylase MnmA"/>
    <property type="match status" value="1"/>
</dbReference>
<dbReference type="Gene3D" id="3.40.50.620">
    <property type="entry name" value="HUPs"/>
    <property type="match status" value="1"/>
</dbReference>
<name>A0A1B8YDT3_9GAMM</name>
<keyword evidence="5 14" id="KW-0963">Cytoplasm</keyword>
<evidence type="ECO:0000256" key="3">
    <source>
        <dbReference type="ARBA" id="ARBA00011949"/>
    </source>
</evidence>
<evidence type="ECO:0000256" key="8">
    <source>
        <dbReference type="ARBA" id="ARBA00022694"/>
    </source>
</evidence>
<evidence type="ECO:0000256" key="13">
    <source>
        <dbReference type="ARBA" id="ARBA00051542"/>
    </source>
</evidence>
<keyword evidence="18" id="KW-1185">Reference proteome</keyword>
<reference evidence="18" key="1">
    <citation type="submission" date="2015-11" db="EMBL/GenBank/DDBJ databases">
        <authorList>
            <person name="Tobias N.J."/>
            <person name="Mishra B."/>
            <person name="Gupta D.K."/>
            <person name="Thines M."/>
            <person name="Stinear T.P."/>
            <person name="Bode H.B."/>
        </authorList>
    </citation>
    <scope>NUCLEOTIDE SEQUENCE [LARGE SCALE GENOMIC DNA]</scope>
    <source>
        <strain evidence="18">PB45.5</strain>
    </source>
</reference>
<evidence type="ECO:0000259" key="16">
    <source>
        <dbReference type="Pfam" id="PF20259"/>
    </source>
</evidence>
<feature type="region of interest" description="Interaction with target base in tRNA" evidence="14">
    <location>
        <begin position="98"/>
        <end position="100"/>
    </location>
</feature>
<dbReference type="RefSeq" id="WP_065391353.1">
    <property type="nucleotide sequence ID" value="NZ_CAWMQN010000082.1"/>
</dbReference>
<dbReference type="HAMAP" id="MF_00144">
    <property type="entry name" value="tRNA_thiouridyl_MnmA"/>
    <property type="match status" value="1"/>
</dbReference>
<keyword evidence="7 14" id="KW-0808">Transferase</keyword>
<comment type="subcellular location">
    <subcellularLocation>
        <location evidence="1 14">Cytoplasm</location>
    </subcellularLocation>
</comment>
<dbReference type="Pfam" id="PF03054">
    <property type="entry name" value="tRNA_Me_trans"/>
    <property type="match status" value="1"/>
</dbReference>
<evidence type="ECO:0000259" key="15">
    <source>
        <dbReference type="Pfam" id="PF20258"/>
    </source>
</evidence>
<feature type="domain" description="tRNA-specific 2-thiouridylase MnmA-like central" evidence="16">
    <location>
        <begin position="208"/>
        <end position="276"/>
    </location>
</feature>
<dbReference type="NCBIfam" id="NF001138">
    <property type="entry name" value="PRK00143.1"/>
    <property type="match status" value="1"/>
</dbReference>
<dbReference type="Proteomes" id="UP000092665">
    <property type="component" value="Unassembled WGS sequence"/>
</dbReference>
<gene>
    <name evidence="14 17" type="primary">mnmA</name>
    <name evidence="17" type="ORF">Phpb_03380</name>
</gene>
<keyword evidence="6 14" id="KW-0820">tRNA-binding</keyword>
<evidence type="ECO:0000256" key="2">
    <source>
        <dbReference type="ARBA" id="ARBA00006191"/>
    </source>
</evidence>
<dbReference type="EC" id="2.8.1.13" evidence="3 14"/>
<evidence type="ECO:0000313" key="17">
    <source>
        <dbReference type="EMBL" id="OCA53324.1"/>
    </source>
</evidence>
<organism evidence="17 18">
    <name type="scientific">Photorhabdus namnaonensis</name>
    <dbReference type="NCBI Taxonomy" id="1851568"/>
    <lineage>
        <taxon>Bacteria</taxon>
        <taxon>Pseudomonadati</taxon>
        <taxon>Pseudomonadota</taxon>
        <taxon>Gammaproteobacteria</taxon>
        <taxon>Enterobacterales</taxon>
        <taxon>Morganellaceae</taxon>
        <taxon>Photorhabdus</taxon>
    </lineage>
</organism>
<comment type="subunit">
    <text evidence="14">Interacts with TusE.</text>
</comment>
<evidence type="ECO:0000256" key="1">
    <source>
        <dbReference type="ARBA" id="ARBA00004496"/>
    </source>
</evidence>
<keyword evidence="9 14" id="KW-0547">Nucleotide-binding</keyword>
<dbReference type="PANTHER" id="PTHR11933">
    <property type="entry name" value="TRNA 5-METHYLAMINOMETHYL-2-THIOURIDYLATE -METHYLTRANSFERASE"/>
    <property type="match status" value="1"/>
</dbReference>
<dbReference type="AlphaFoldDB" id="A0A1B8YDT3"/>
<dbReference type="InterPro" id="IPR046885">
    <property type="entry name" value="MnmA-like_C"/>
</dbReference>
<keyword evidence="10 14" id="KW-0067">ATP-binding</keyword>
<dbReference type="GO" id="GO:0103016">
    <property type="term" value="F:tRNA-uridine 2-sulfurtransferase activity"/>
    <property type="evidence" value="ECO:0007669"/>
    <property type="project" value="UniProtKB-EC"/>
</dbReference>
<evidence type="ECO:0000256" key="10">
    <source>
        <dbReference type="ARBA" id="ARBA00022840"/>
    </source>
</evidence>
<protein>
    <recommendedName>
        <fullName evidence="4 14">tRNA-specific 2-thiouridylase MnmA</fullName>
        <ecNumber evidence="3 14">2.8.1.13</ecNumber>
    </recommendedName>
</protein>
<evidence type="ECO:0000256" key="14">
    <source>
        <dbReference type="HAMAP-Rule" id="MF_00144"/>
    </source>
</evidence>
<evidence type="ECO:0000313" key="18">
    <source>
        <dbReference type="Proteomes" id="UP000092665"/>
    </source>
</evidence>
<dbReference type="EMBL" id="LOIC01000082">
    <property type="protein sequence ID" value="OCA53324.1"/>
    <property type="molecule type" value="Genomic_DNA"/>
</dbReference>
<sequence length="367" mass="41133">MSENSQKKVIVGMSGGVDSSVSAYLLQQQGYQVAGLFMKNWEEDDDEEYCSAAADLADAQSVCDKLGIELHTVNFASEYWDHVFEHFLSEYRAGRTPNPDILCNKEIKFKAFLEFAAEDLGADYIATGHYVRRKDINGKSQLLRGLDNNKDQSYFLYILSHQQIAQSLFPVGELEKPEVRRIAEEIGLATAKKKDSTGICFIGERKFRDFLGRYLPAKPGPIMTVDGETVGEHQGLMYHTLGQRKGLGIGGTKEGSEEPWYVIDKDVQNNILIVAQGHEHPRLMSTGLIAQQLHWVDRETLTEKIHCVVKTRYRQQDIPCTVTPINEDKIEVRFANPVAAVTPGQSAVFYQGEVCLGGGVIEQRLQE</sequence>